<organism evidence="4">
    <name type="scientific">Guillardia theta (strain CCMP2712)</name>
    <name type="common">Cryptophyte</name>
    <dbReference type="NCBI Taxonomy" id="905079"/>
    <lineage>
        <taxon>Eukaryota</taxon>
        <taxon>Cryptophyceae</taxon>
        <taxon>Pyrenomonadales</taxon>
        <taxon>Geminigeraceae</taxon>
        <taxon>Guillardia</taxon>
    </lineage>
</organism>
<sequence length="216" mass="22485">MKCYIKLNVLLVLLALCLPTGSGEATDAANSEATGNGLQFATAGILAQFTVTSKDESGVRRTSGGDEWIVEFAGTRSLTGSVVDNLDGTYQVSYTATKSGSYEVSVLLAKSGAGTCSAKSFATPNQAEPGNSLELSTAGVQAEFSITAKDLYGNLRGIGGDNFKVRLTGVDSSAGIVQDFLNGTYRVTYTTTVSGTYDISVVFGASGIYQSPFRMV</sequence>
<dbReference type="GO" id="GO:0030036">
    <property type="term" value="P:actin cytoskeleton organization"/>
    <property type="evidence" value="ECO:0007669"/>
    <property type="project" value="InterPro"/>
</dbReference>
<dbReference type="GO" id="GO:0051015">
    <property type="term" value="F:actin filament binding"/>
    <property type="evidence" value="ECO:0007669"/>
    <property type="project" value="InterPro"/>
</dbReference>
<evidence type="ECO:0000313" key="5">
    <source>
        <dbReference type="EnsemblProtists" id="EKX39869"/>
    </source>
</evidence>
<dbReference type="HOGENOM" id="CLU_1280692_0_0_1"/>
<dbReference type="SMART" id="SM00557">
    <property type="entry name" value="IG_FLMN"/>
    <property type="match status" value="2"/>
</dbReference>
<dbReference type="KEGG" id="gtt:GUITHDRAFT_76077"/>
<feature type="repeat" description="Filamin" evidence="2">
    <location>
        <begin position="23"/>
        <end position="106"/>
    </location>
</feature>
<dbReference type="Gene3D" id="2.60.40.10">
    <property type="entry name" value="Immunoglobulins"/>
    <property type="match status" value="2"/>
</dbReference>
<keyword evidence="6" id="KW-1185">Reference proteome</keyword>
<reference evidence="6" key="2">
    <citation type="submission" date="2012-11" db="EMBL/GenBank/DDBJ databases">
        <authorList>
            <person name="Kuo A."/>
            <person name="Curtis B.A."/>
            <person name="Tanifuji G."/>
            <person name="Burki F."/>
            <person name="Gruber A."/>
            <person name="Irimia M."/>
            <person name="Maruyama S."/>
            <person name="Arias M.C."/>
            <person name="Ball S.G."/>
            <person name="Gile G.H."/>
            <person name="Hirakawa Y."/>
            <person name="Hopkins J.F."/>
            <person name="Rensing S.A."/>
            <person name="Schmutz J."/>
            <person name="Symeonidi A."/>
            <person name="Elias M."/>
            <person name="Eveleigh R.J."/>
            <person name="Herman E.K."/>
            <person name="Klute M.J."/>
            <person name="Nakayama T."/>
            <person name="Obornik M."/>
            <person name="Reyes-Prieto A."/>
            <person name="Armbrust E.V."/>
            <person name="Aves S.J."/>
            <person name="Beiko R.G."/>
            <person name="Coutinho P."/>
            <person name="Dacks J.B."/>
            <person name="Durnford D.G."/>
            <person name="Fast N.M."/>
            <person name="Green B.R."/>
            <person name="Grisdale C."/>
            <person name="Hempe F."/>
            <person name="Henrissat B."/>
            <person name="Hoppner M.P."/>
            <person name="Ishida K.-I."/>
            <person name="Kim E."/>
            <person name="Koreny L."/>
            <person name="Kroth P.G."/>
            <person name="Liu Y."/>
            <person name="Malik S.-B."/>
            <person name="Maier U.G."/>
            <person name="McRose D."/>
            <person name="Mock T."/>
            <person name="Neilson J.A."/>
            <person name="Onodera N.T."/>
            <person name="Poole A.M."/>
            <person name="Pritham E.J."/>
            <person name="Richards T.A."/>
            <person name="Rocap G."/>
            <person name="Roy S.W."/>
            <person name="Sarai C."/>
            <person name="Schaack S."/>
            <person name="Shirato S."/>
            <person name="Slamovits C.H."/>
            <person name="Spencer D.F."/>
            <person name="Suzuki S."/>
            <person name="Worden A.Z."/>
            <person name="Zauner S."/>
            <person name="Barry K."/>
            <person name="Bell C."/>
            <person name="Bharti A.K."/>
            <person name="Crow J.A."/>
            <person name="Grimwood J."/>
            <person name="Kramer R."/>
            <person name="Lindquist E."/>
            <person name="Lucas S."/>
            <person name="Salamov A."/>
            <person name="McFadden G.I."/>
            <person name="Lane C.E."/>
            <person name="Keeling P.J."/>
            <person name="Gray M.W."/>
            <person name="Grigoriev I.V."/>
            <person name="Archibald J.M."/>
        </authorList>
    </citation>
    <scope>NUCLEOTIDE SEQUENCE</scope>
    <source>
        <strain evidence="6">CCMP2712</strain>
    </source>
</reference>
<feature type="chain" id="PRO_5008770485" evidence="3">
    <location>
        <begin position="24"/>
        <end position="216"/>
    </location>
</feature>
<dbReference type="PANTHER" id="PTHR38537">
    <property type="entry name" value="JITTERBUG, ISOFORM N"/>
    <property type="match status" value="1"/>
</dbReference>
<dbReference type="EMBL" id="JH993036">
    <property type="protein sequence ID" value="EKX39869.1"/>
    <property type="molecule type" value="Genomic_DNA"/>
</dbReference>
<dbReference type="EnsemblProtists" id="EKX39869">
    <property type="protein sequence ID" value="EKX39869"/>
    <property type="gene ID" value="GUITHDRAFT_76077"/>
</dbReference>
<keyword evidence="1" id="KW-0677">Repeat</keyword>
<feature type="signal peptide" evidence="3">
    <location>
        <begin position="1"/>
        <end position="23"/>
    </location>
</feature>
<evidence type="ECO:0000313" key="6">
    <source>
        <dbReference type="Proteomes" id="UP000011087"/>
    </source>
</evidence>
<reference evidence="5" key="3">
    <citation type="submission" date="2016-03" db="UniProtKB">
        <authorList>
            <consortium name="EnsemblProtists"/>
        </authorList>
    </citation>
    <scope>IDENTIFICATION</scope>
</reference>
<dbReference type="PaxDb" id="55529-EKX39869"/>
<evidence type="ECO:0000256" key="1">
    <source>
        <dbReference type="ARBA" id="ARBA00022737"/>
    </source>
</evidence>
<name>L1IVG2_GUITC</name>
<proteinExistence type="predicted"/>
<evidence type="ECO:0000256" key="3">
    <source>
        <dbReference type="SAM" id="SignalP"/>
    </source>
</evidence>
<dbReference type="SUPFAM" id="SSF81296">
    <property type="entry name" value="E set domains"/>
    <property type="match status" value="2"/>
</dbReference>
<dbReference type="AlphaFoldDB" id="L1IVG2"/>
<dbReference type="PROSITE" id="PS50194">
    <property type="entry name" value="FILAMIN_REPEAT"/>
    <property type="match status" value="2"/>
</dbReference>
<evidence type="ECO:0000313" key="4">
    <source>
        <dbReference type="EMBL" id="EKX39869.1"/>
    </source>
</evidence>
<accession>L1IVG2</accession>
<dbReference type="Proteomes" id="UP000011087">
    <property type="component" value="Unassembled WGS sequence"/>
</dbReference>
<dbReference type="InterPro" id="IPR044801">
    <property type="entry name" value="Filamin"/>
</dbReference>
<dbReference type="Pfam" id="PF00630">
    <property type="entry name" value="Filamin"/>
    <property type="match status" value="2"/>
</dbReference>
<feature type="repeat" description="Filamin" evidence="2">
    <location>
        <begin position="130"/>
        <end position="216"/>
    </location>
</feature>
<evidence type="ECO:0000256" key="2">
    <source>
        <dbReference type="PROSITE-ProRule" id="PRU00087"/>
    </source>
</evidence>
<gene>
    <name evidence="4" type="ORF">GUITHDRAFT_76077</name>
</gene>
<dbReference type="OrthoDB" id="5334309at2759"/>
<dbReference type="InterPro" id="IPR013783">
    <property type="entry name" value="Ig-like_fold"/>
</dbReference>
<dbReference type="eggNOG" id="KOG0518">
    <property type="taxonomic scope" value="Eukaryota"/>
</dbReference>
<feature type="non-terminal residue" evidence="4">
    <location>
        <position position="216"/>
    </location>
</feature>
<dbReference type="InterPro" id="IPR014756">
    <property type="entry name" value="Ig_E-set"/>
</dbReference>
<dbReference type="GeneID" id="17296540"/>
<dbReference type="PANTHER" id="PTHR38537:SF8">
    <property type="entry name" value="FILAMIN-A"/>
    <property type="match status" value="1"/>
</dbReference>
<protein>
    <submittedName>
        <fullName evidence="4 5">Uncharacterized protein</fullName>
    </submittedName>
</protein>
<dbReference type="RefSeq" id="XP_005826849.1">
    <property type="nucleotide sequence ID" value="XM_005826792.1"/>
</dbReference>
<dbReference type="InterPro" id="IPR017868">
    <property type="entry name" value="Filamin/ABP280_repeat-like"/>
</dbReference>
<keyword evidence="3" id="KW-0732">Signal</keyword>
<reference evidence="4 6" key="1">
    <citation type="journal article" date="2012" name="Nature">
        <title>Algal genomes reveal evolutionary mosaicism and the fate of nucleomorphs.</title>
        <authorList>
            <consortium name="DOE Joint Genome Institute"/>
            <person name="Curtis B.A."/>
            <person name="Tanifuji G."/>
            <person name="Burki F."/>
            <person name="Gruber A."/>
            <person name="Irimia M."/>
            <person name="Maruyama S."/>
            <person name="Arias M.C."/>
            <person name="Ball S.G."/>
            <person name="Gile G.H."/>
            <person name="Hirakawa Y."/>
            <person name="Hopkins J.F."/>
            <person name="Kuo A."/>
            <person name="Rensing S.A."/>
            <person name="Schmutz J."/>
            <person name="Symeonidi A."/>
            <person name="Elias M."/>
            <person name="Eveleigh R.J."/>
            <person name="Herman E.K."/>
            <person name="Klute M.J."/>
            <person name="Nakayama T."/>
            <person name="Obornik M."/>
            <person name="Reyes-Prieto A."/>
            <person name="Armbrust E.V."/>
            <person name="Aves S.J."/>
            <person name="Beiko R.G."/>
            <person name="Coutinho P."/>
            <person name="Dacks J.B."/>
            <person name="Durnford D.G."/>
            <person name="Fast N.M."/>
            <person name="Green B.R."/>
            <person name="Grisdale C.J."/>
            <person name="Hempel F."/>
            <person name="Henrissat B."/>
            <person name="Hoppner M.P."/>
            <person name="Ishida K."/>
            <person name="Kim E."/>
            <person name="Koreny L."/>
            <person name="Kroth P.G."/>
            <person name="Liu Y."/>
            <person name="Malik S.B."/>
            <person name="Maier U.G."/>
            <person name="McRose D."/>
            <person name="Mock T."/>
            <person name="Neilson J.A."/>
            <person name="Onodera N.T."/>
            <person name="Poole A.M."/>
            <person name="Pritham E.J."/>
            <person name="Richards T.A."/>
            <person name="Rocap G."/>
            <person name="Roy S.W."/>
            <person name="Sarai C."/>
            <person name="Schaack S."/>
            <person name="Shirato S."/>
            <person name="Slamovits C.H."/>
            <person name="Spencer D.F."/>
            <person name="Suzuki S."/>
            <person name="Worden A.Z."/>
            <person name="Zauner S."/>
            <person name="Barry K."/>
            <person name="Bell C."/>
            <person name="Bharti A.K."/>
            <person name="Crow J.A."/>
            <person name="Grimwood J."/>
            <person name="Kramer R."/>
            <person name="Lindquist E."/>
            <person name="Lucas S."/>
            <person name="Salamov A."/>
            <person name="McFadden G.I."/>
            <person name="Lane C.E."/>
            <person name="Keeling P.J."/>
            <person name="Gray M.W."/>
            <person name="Grigoriev I.V."/>
            <person name="Archibald J.M."/>
        </authorList>
    </citation>
    <scope>NUCLEOTIDE SEQUENCE</scope>
    <source>
        <strain evidence="4 6">CCMP2712</strain>
    </source>
</reference>
<dbReference type="STRING" id="905079.L1IVG2"/>
<dbReference type="InterPro" id="IPR001298">
    <property type="entry name" value="Filamin/ABP280_rpt"/>
</dbReference>